<gene>
    <name evidence="3" type="ORF">AAP_00001</name>
</gene>
<dbReference type="Proteomes" id="UP000242877">
    <property type="component" value="Unassembled WGS sequence"/>
</dbReference>
<feature type="domain" description="Bacteriophage T5 Orf172 DNA-binding" evidence="2">
    <location>
        <begin position="315"/>
        <end position="434"/>
    </location>
</feature>
<evidence type="ECO:0000313" key="3">
    <source>
        <dbReference type="EMBL" id="KZZ97740.1"/>
    </source>
</evidence>
<dbReference type="Pfam" id="PF10544">
    <property type="entry name" value="T5orf172"/>
    <property type="match status" value="1"/>
</dbReference>
<dbReference type="PANTHER" id="PTHR28094:SF1">
    <property type="entry name" value="MEIOTICALLY UP-REGULATED GENE 113 PROTEIN"/>
    <property type="match status" value="1"/>
</dbReference>
<sequence>MAKEQDVQCEGVTKKKTQCTRKAAISQRYRGRVLCWQHMKEAKGGESDSDDRDFIVKDDDEEYAYEYLDPEEEEDIVAQPKPLKTSRTPRKKKQTSQSSKTSFTPKSHTDELFESFGRMNLVDDIPPESAVPGGKKKEYSLFGGRIKITRDSSDQGAHLNFAWNLNKREKRLRRRLFHRHSSSADYEANPGPVAPDPNTYNGTAVPLTLPQTTADYFNWIPKHVSPETAQKLLREVLMPVSARDVPGYIYMCWVTPDVPGHGKPSRNWASKLIPSARDDEGGKTILPDGSKVSTAEVMKAAGVPPQTVEDNSGTTKDCIILKIGRAVNVEQRMKQWKDQCAHTLTLMRYYPYFSGQPLPDVFSDEPTTSRGATVDNSKIPRDRIIPHCHKVEHLIHVELDEMRVRYQKPCSHCGQKHQEWFEIPAEASKIRMVHECISKWTRWSQMMAEEMEKNGEL</sequence>
<dbReference type="SMART" id="SM00974">
    <property type="entry name" value="T5orf172"/>
    <property type="match status" value="1"/>
</dbReference>
<feature type="region of interest" description="Disordered" evidence="1">
    <location>
        <begin position="67"/>
        <end position="108"/>
    </location>
</feature>
<dbReference type="InterPro" id="IPR018306">
    <property type="entry name" value="Phage_T5_Orf172_DNA-bd"/>
</dbReference>
<dbReference type="AlphaFoldDB" id="A0A166PM81"/>
<dbReference type="EMBL" id="AZGZ01000001">
    <property type="protein sequence ID" value="KZZ97740.1"/>
    <property type="molecule type" value="Genomic_DNA"/>
</dbReference>
<keyword evidence="3" id="KW-0238">DNA-binding</keyword>
<dbReference type="VEuPathDB" id="FungiDB:AAP_00001"/>
<dbReference type="InterPro" id="IPR053006">
    <property type="entry name" value="Meiosis_regulatory"/>
</dbReference>
<proteinExistence type="predicted"/>
<evidence type="ECO:0000259" key="2">
    <source>
        <dbReference type="SMART" id="SM00974"/>
    </source>
</evidence>
<keyword evidence="4" id="KW-1185">Reference proteome</keyword>
<comment type="caution">
    <text evidence="3">The sequence shown here is derived from an EMBL/GenBank/DDBJ whole genome shotgun (WGS) entry which is preliminary data.</text>
</comment>
<evidence type="ECO:0000256" key="1">
    <source>
        <dbReference type="SAM" id="MobiDB-lite"/>
    </source>
</evidence>
<reference evidence="3 4" key="1">
    <citation type="journal article" date="2016" name="Genome Biol. Evol.">
        <title>Divergent and convergent evolution of fungal pathogenicity.</title>
        <authorList>
            <person name="Shang Y."/>
            <person name="Xiao G."/>
            <person name="Zheng P."/>
            <person name="Cen K."/>
            <person name="Zhan S."/>
            <person name="Wang C."/>
        </authorList>
    </citation>
    <scope>NUCLEOTIDE SEQUENCE [LARGE SCALE GENOMIC DNA]</scope>
    <source>
        <strain evidence="3 4">ARSEF 7405</strain>
    </source>
</reference>
<dbReference type="PANTHER" id="PTHR28094">
    <property type="entry name" value="MEIOTICALLY UP-REGULATED GENE 113 PROTEIN"/>
    <property type="match status" value="1"/>
</dbReference>
<accession>A0A166PM81</accession>
<feature type="compositionally biased region" description="Low complexity" evidence="1">
    <location>
        <begin position="95"/>
        <end position="106"/>
    </location>
</feature>
<evidence type="ECO:0000313" key="4">
    <source>
        <dbReference type="Proteomes" id="UP000242877"/>
    </source>
</evidence>
<protein>
    <submittedName>
        <fullName evidence="3">DNA-binding protein</fullName>
    </submittedName>
</protein>
<dbReference type="OrthoDB" id="2417614at2759"/>
<name>A0A166PM81_9EURO</name>
<dbReference type="GO" id="GO:0003677">
    <property type="term" value="F:DNA binding"/>
    <property type="evidence" value="ECO:0007669"/>
    <property type="project" value="UniProtKB-KW"/>
</dbReference>
<feature type="compositionally biased region" description="Acidic residues" evidence="1">
    <location>
        <begin position="67"/>
        <end position="76"/>
    </location>
</feature>
<organism evidence="3 4">
    <name type="scientific">Ascosphaera apis ARSEF 7405</name>
    <dbReference type="NCBI Taxonomy" id="392613"/>
    <lineage>
        <taxon>Eukaryota</taxon>
        <taxon>Fungi</taxon>
        <taxon>Dikarya</taxon>
        <taxon>Ascomycota</taxon>
        <taxon>Pezizomycotina</taxon>
        <taxon>Eurotiomycetes</taxon>
        <taxon>Eurotiomycetidae</taxon>
        <taxon>Onygenales</taxon>
        <taxon>Ascosphaeraceae</taxon>
        <taxon>Ascosphaera</taxon>
    </lineage>
</organism>